<accession>A0A7S4WA49</accession>
<evidence type="ECO:0000256" key="2">
    <source>
        <dbReference type="ARBA" id="ARBA00022692"/>
    </source>
</evidence>
<dbReference type="GO" id="GO:0016020">
    <property type="term" value="C:membrane"/>
    <property type="evidence" value="ECO:0007669"/>
    <property type="project" value="UniProtKB-SubCell"/>
</dbReference>
<dbReference type="InterPro" id="IPR005496">
    <property type="entry name" value="Integral_membrane_TerC"/>
</dbReference>
<proteinExistence type="predicted"/>
<feature type="transmembrane region" description="Helical" evidence="6">
    <location>
        <begin position="413"/>
        <end position="431"/>
    </location>
</feature>
<comment type="subcellular location">
    <subcellularLocation>
        <location evidence="1">Membrane</location>
        <topology evidence="1">Multi-pass membrane protein</topology>
    </subcellularLocation>
</comment>
<gene>
    <name evidence="8" type="ORF">AMON00008_LOCUS62118</name>
</gene>
<evidence type="ECO:0000256" key="4">
    <source>
        <dbReference type="ARBA" id="ARBA00023136"/>
    </source>
</evidence>
<feature type="region of interest" description="Disordered" evidence="5">
    <location>
        <begin position="446"/>
        <end position="465"/>
    </location>
</feature>
<sequence length="465" mass="52254">MAHATRNAFVILQAATAALAAAGASLGVSPQDDETSLVQVRLTVAKKVEKGSHSSIILESPAKVTHDMFNNTAFQIQSLGEVMSYSGRIHSMAHSGRWAGWRHFSHAHPNGTLVNEKLVQESQMNFFRSAPRREWLILVSVCFALCVFDGMVLRRVSDSFRGHLAVICIWVGMAGLYLWGVWVRMGRQQGIEWLSGYILEWMLSMDNLFIFHLVFGTYKTPQAQIHKAVFVGIIGAVVMRMVFFLVVSTLLNAFGWFRWPFGAMLVWSGVEAVRGDEDEDTDVKDTRLVQFLRWAFGSFIKDGYDTEGTSIFVVDKKTRQVQLSMLFVVIVIVEFSDIIFALDSVSAKVAQIPNQYIAFSSSVMAMYGLRATFFVVQDLVEMFDLLKYGLGVILVFIGLELMFARWIHMASGLECVLIVAVFLICISASHVKNYFWPDPNKEVEEAGENQESSMGKEHPFIVHKD</sequence>
<keyword evidence="2 6" id="KW-0812">Transmembrane</keyword>
<feature type="transmembrane region" description="Helical" evidence="6">
    <location>
        <begin position="164"/>
        <end position="182"/>
    </location>
</feature>
<evidence type="ECO:0000256" key="3">
    <source>
        <dbReference type="ARBA" id="ARBA00022989"/>
    </source>
</evidence>
<organism evidence="8">
    <name type="scientific">Alexandrium monilatum</name>
    <dbReference type="NCBI Taxonomy" id="311494"/>
    <lineage>
        <taxon>Eukaryota</taxon>
        <taxon>Sar</taxon>
        <taxon>Alveolata</taxon>
        <taxon>Dinophyceae</taxon>
        <taxon>Gonyaulacales</taxon>
        <taxon>Pyrocystaceae</taxon>
        <taxon>Alexandrium</taxon>
    </lineage>
</organism>
<feature type="transmembrane region" description="Helical" evidence="6">
    <location>
        <begin position="194"/>
        <end position="216"/>
    </location>
</feature>
<evidence type="ECO:0000313" key="8">
    <source>
        <dbReference type="EMBL" id="CAE4664691.1"/>
    </source>
</evidence>
<feature type="chain" id="PRO_5031160059" evidence="7">
    <location>
        <begin position="21"/>
        <end position="465"/>
    </location>
</feature>
<keyword evidence="7" id="KW-0732">Signal</keyword>
<dbReference type="AlphaFoldDB" id="A0A7S4WA49"/>
<feature type="transmembrane region" description="Helical" evidence="6">
    <location>
        <begin position="388"/>
        <end position="406"/>
    </location>
</feature>
<feature type="transmembrane region" description="Helical" evidence="6">
    <location>
        <begin position="135"/>
        <end position="152"/>
    </location>
</feature>
<feature type="compositionally biased region" description="Basic and acidic residues" evidence="5">
    <location>
        <begin position="454"/>
        <end position="465"/>
    </location>
</feature>
<evidence type="ECO:0000256" key="1">
    <source>
        <dbReference type="ARBA" id="ARBA00004141"/>
    </source>
</evidence>
<evidence type="ECO:0000256" key="7">
    <source>
        <dbReference type="SAM" id="SignalP"/>
    </source>
</evidence>
<evidence type="ECO:0000256" key="6">
    <source>
        <dbReference type="SAM" id="Phobius"/>
    </source>
</evidence>
<keyword evidence="4 6" id="KW-0472">Membrane</keyword>
<feature type="transmembrane region" description="Helical" evidence="6">
    <location>
        <begin position="228"/>
        <end position="257"/>
    </location>
</feature>
<evidence type="ECO:0000256" key="5">
    <source>
        <dbReference type="SAM" id="MobiDB-lite"/>
    </source>
</evidence>
<keyword evidence="3 6" id="KW-1133">Transmembrane helix</keyword>
<reference evidence="8" key="1">
    <citation type="submission" date="2021-01" db="EMBL/GenBank/DDBJ databases">
        <authorList>
            <person name="Corre E."/>
            <person name="Pelletier E."/>
            <person name="Niang G."/>
            <person name="Scheremetjew M."/>
            <person name="Finn R."/>
            <person name="Kale V."/>
            <person name="Holt S."/>
            <person name="Cochrane G."/>
            <person name="Meng A."/>
            <person name="Brown T."/>
            <person name="Cohen L."/>
        </authorList>
    </citation>
    <scope>NUCLEOTIDE SEQUENCE</scope>
    <source>
        <strain evidence="8">CCMP3105</strain>
    </source>
</reference>
<name>A0A7S4WA49_9DINO</name>
<protein>
    <submittedName>
        <fullName evidence="8">Uncharacterized protein</fullName>
    </submittedName>
</protein>
<feature type="transmembrane region" description="Helical" evidence="6">
    <location>
        <begin position="323"/>
        <end position="344"/>
    </location>
</feature>
<dbReference type="EMBL" id="HBNR01086679">
    <property type="protein sequence ID" value="CAE4664691.1"/>
    <property type="molecule type" value="Transcribed_RNA"/>
</dbReference>
<dbReference type="PANTHER" id="PTHR30238">
    <property type="entry name" value="MEMBRANE BOUND PREDICTED REDOX MODULATOR"/>
    <property type="match status" value="1"/>
</dbReference>
<dbReference type="Pfam" id="PF03741">
    <property type="entry name" value="TerC"/>
    <property type="match status" value="1"/>
</dbReference>
<feature type="transmembrane region" description="Helical" evidence="6">
    <location>
        <begin position="356"/>
        <end position="376"/>
    </location>
</feature>
<dbReference type="PANTHER" id="PTHR30238:SF0">
    <property type="entry name" value="THYLAKOID MEMBRANE PROTEIN TERC, CHLOROPLASTIC"/>
    <property type="match status" value="1"/>
</dbReference>
<feature type="signal peptide" evidence="7">
    <location>
        <begin position="1"/>
        <end position="20"/>
    </location>
</feature>